<dbReference type="GO" id="GO:0008865">
    <property type="term" value="F:fructokinase activity"/>
    <property type="evidence" value="ECO:0007669"/>
    <property type="project" value="UniProtKB-ARBA"/>
</dbReference>
<keyword evidence="4 6" id="KW-0418">Kinase</keyword>
<dbReference type="InterPro" id="IPR002173">
    <property type="entry name" value="Carboh/pur_kinase_PfkB_CS"/>
</dbReference>
<dbReference type="AlphaFoldDB" id="A0A429YWA9"/>
<evidence type="ECO:0000313" key="9">
    <source>
        <dbReference type="Proteomes" id="UP000278398"/>
    </source>
</evidence>
<dbReference type="Proteomes" id="UP000278398">
    <property type="component" value="Unassembled WGS sequence"/>
</dbReference>
<feature type="domain" description="Carbohydrate kinase PfkB" evidence="7">
    <location>
        <begin position="3"/>
        <end position="286"/>
    </location>
</feature>
<keyword evidence="9" id="KW-1185">Reference proteome</keyword>
<comment type="similarity">
    <text evidence="1 6">Belongs to the carbohydrate kinase PfkB family.</text>
</comment>
<dbReference type="InterPro" id="IPR011611">
    <property type="entry name" value="PfkB_dom"/>
</dbReference>
<dbReference type="PRINTS" id="PR00990">
    <property type="entry name" value="RIBOKINASE"/>
</dbReference>
<feature type="non-terminal residue" evidence="8">
    <location>
        <position position="288"/>
    </location>
</feature>
<dbReference type="Gene3D" id="3.40.1190.20">
    <property type="match status" value="1"/>
</dbReference>
<dbReference type="CDD" id="cd01167">
    <property type="entry name" value="bac_FRK"/>
    <property type="match status" value="1"/>
</dbReference>
<dbReference type="EMBL" id="RWKW01000049">
    <property type="protein sequence ID" value="RST85755.1"/>
    <property type="molecule type" value="Genomic_DNA"/>
</dbReference>
<evidence type="ECO:0000256" key="2">
    <source>
        <dbReference type="ARBA" id="ARBA00022679"/>
    </source>
</evidence>
<protein>
    <submittedName>
        <fullName evidence="8">Carbohydrate kinase</fullName>
    </submittedName>
</protein>
<evidence type="ECO:0000259" key="7">
    <source>
        <dbReference type="Pfam" id="PF00294"/>
    </source>
</evidence>
<evidence type="ECO:0000256" key="1">
    <source>
        <dbReference type="ARBA" id="ARBA00010688"/>
    </source>
</evidence>
<dbReference type="GO" id="GO:0006000">
    <property type="term" value="P:fructose metabolic process"/>
    <property type="evidence" value="ECO:0007669"/>
    <property type="project" value="UniProtKB-ARBA"/>
</dbReference>
<dbReference type="InterPro" id="IPR002139">
    <property type="entry name" value="Ribo/fructo_kinase"/>
</dbReference>
<keyword evidence="5" id="KW-0067">ATP-binding</keyword>
<dbReference type="RefSeq" id="WP_148106297.1">
    <property type="nucleotide sequence ID" value="NZ_RWKW01000049.1"/>
</dbReference>
<dbReference type="PROSITE" id="PS00584">
    <property type="entry name" value="PFKB_KINASES_2"/>
    <property type="match status" value="1"/>
</dbReference>
<gene>
    <name evidence="8" type="ORF">EJC49_13985</name>
</gene>
<evidence type="ECO:0000256" key="4">
    <source>
        <dbReference type="ARBA" id="ARBA00022777"/>
    </source>
</evidence>
<keyword evidence="3" id="KW-0547">Nucleotide-binding</keyword>
<accession>A0A429YWA9</accession>
<organism evidence="8 9">
    <name type="scientific">Aquibium carbonis</name>
    <dbReference type="NCBI Taxonomy" id="2495581"/>
    <lineage>
        <taxon>Bacteria</taxon>
        <taxon>Pseudomonadati</taxon>
        <taxon>Pseudomonadota</taxon>
        <taxon>Alphaproteobacteria</taxon>
        <taxon>Hyphomicrobiales</taxon>
        <taxon>Phyllobacteriaceae</taxon>
        <taxon>Aquibium</taxon>
    </lineage>
</organism>
<evidence type="ECO:0000256" key="5">
    <source>
        <dbReference type="ARBA" id="ARBA00022840"/>
    </source>
</evidence>
<name>A0A429YWA9_9HYPH</name>
<reference evidence="8 9" key="1">
    <citation type="submission" date="2018-12" db="EMBL/GenBank/DDBJ databases">
        <title>Mesorhizobium carbonis sp. nov., isolated from coal mine water.</title>
        <authorList>
            <person name="Xin W."/>
            <person name="Xu Z."/>
            <person name="Xiang F."/>
            <person name="Zhang J."/>
            <person name="Xi L."/>
            <person name="Liu J."/>
        </authorList>
    </citation>
    <scope>NUCLEOTIDE SEQUENCE [LARGE SCALE GENOMIC DNA]</scope>
    <source>
        <strain evidence="8 9">B2.3</strain>
    </source>
</reference>
<evidence type="ECO:0000256" key="3">
    <source>
        <dbReference type="ARBA" id="ARBA00022741"/>
    </source>
</evidence>
<keyword evidence="2 6" id="KW-0808">Transferase</keyword>
<proteinExistence type="inferred from homology"/>
<dbReference type="InterPro" id="IPR050306">
    <property type="entry name" value="PfkB_Carbo_kinase"/>
</dbReference>
<dbReference type="SUPFAM" id="SSF53613">
    <property type="entry name" value="Ribokinase-like"/>
    <property type="match status" value="1"/>
</dbReference>
<dbReference type="OrthoDB" id="9795789at2"/>
<dbReference type="PANTHER" id="PTHR43085">
    <property type="entry name" value="HEXOKINASE FAMILY MEMBER"/>
    <property type="match status" value="1"/>
</dbReference>
<dbReference type="Pfam" id="PF00294">
    <property type="entry name" value="PfkB"/>
    <property type="match status" value="1"/>
</dbReference>
<dbReference type="InterPro" id="IPR029056">
    <property type="entry name" value="Ribokinase-like"/>
</dbReference>
<dbReference type="GO" id="GO:0005524">
    <property type="term" value="F:ATP binding"/>
    <property type="evidence" value="ECO:0007669"/>
    <property type="project" value="UniProtKB-KW"/>
</dbReference>
<evidence type="ECO:0000256" key="6">
    <source>
        <dbReference type="RuleBase" id="RU003704"/>
    </source>
</evidence>
<comment type="caution">
    <text evidence="8">The sequence shown here is derived from an EMBL/GenBank/DDBJ whole genome shotgun (WGS) entry which is preliminary data.</text>
</comment>
<evidence type="ECO:0000313" key="8">
    <source>
        <dbReference type="EMBL" id="RST85755.1"/>
    </source>
</evidence>
<dbReference type="PANTHER" id="PTHR43085:SF1">
    <property type="entry name" value="PSEUDOURIDINE KINASE-RELATED"/>
    <property type="match status" value="1"/>
</dbReference>
<sequence>MILCCGEALIDMLPRLTAGGEPAFAPHAGGAVFNSAVALGRLGVPAGFFSGLSTDFLGRMLDEALAGAGVDTRYCVRSDRPTTLAFVRLADGHASYTFYDEGTAGRMISLADLPDLGAEITVLLFGAISLIPEPCGSAYEALMARERGRRLVMFDPNIRPGFIPDRDSHLARMRRMLAMADIVKLSEEDLAWFGEPGDTCAVARGWLDLGPKLVVVTRGAEGVVAFTRDHMVSVPAKRVTVVDTVGAGDTVNAGLLAALHEAGRLTRQAIDGLGEADLAAMLEFAVRA</sequence>